<dbReference type="InterPro" id="IPR008271">
    <property type="entry name" value="Ser/Thr_kinase_AS"/>
</dbReference>
<feature type="region of interest" description="Disordered" evidence="25">
    <location>
        <begin position="1596"/>
        <end position="1625"/>
    </location>
</feature>
<keyword evidence="6" id="KW-0723">Serine/threonine-protein kinase</keyword>
<accession>F0W1K8</accession>
<feature type="coiled-coil region" evidence="24">
    <location>
        <begin position="4393"/>
        <end position="4539"/>
    </location>
</feature>
<dbReference type="GO" id="GO:0007010">
    <property type="term" value="P:cytoskeleton organization"/>
    <property type="evidence" value="ECO:0007669"/>
    <property type="project" value="UniProtKB-ARBA"/>
</dbReference>
<dbReference type="InterPro" id="IPR018488">
    <property type="entry name" value="cNMP-bd_CS"/>
</dbReference>
<dbReference type="GO" id="GO:0012505">
    <property type="term" value="C:endomembrane system"/>
    <property type="evidence" value="ECO:0007669"/>
    <property type="project" value="UniProtKB-SubCell"/>
</dbReference>
<keyword evidence="16" id="KW-0142">cGMP-binding</keyword>
<feature type="compositionally biased region" description="Basic and acidic residues" evidence="25">
    <location>
        <begin position="1596"/>
        <end position="1606"/>
    </location>
</feature>
<evidence type="ECO:0000259" key="28">
    <source>
        <dbReference type="PROSITE" id="PS51285"/>
    </source>
</evidence>
<dbReference type="InterPro" id="IPR000595">
    <property type="entry name" value="cNMP-bd_dom"/>
</dbReference>
<dbReference type="Pfam" id="PF00400">
    <property type="entry name" value="WD40"/>
    <property type="match status" value="1"/>
</dbReference>
<feature type="coiled-coil region" evidence="24">
    <location>
        <begin position="4245"/>
        <end position="4276"/>
    </location>
</feature>
<dbReference type="InterPro" id="IPR018490">
    <property type="entry name" value="cNMP-bd_dom_sf"/>
</dbReference>
<evidence type="ECO:0000256" key="23">
    <source>
        <dbReference type="PROSITE-ProRule" id="PRU10141"/>
    </source>
</evidence>
<feature type="repeat" description="WD" evidence="22">
    <location>
        <begin position="3945"/>
        <end position="3986"/>
    </location>
</feature>
<evidence type="ECO:0000256" key="19">
    <source>
        <dbReference type="ARBA" id="ARBA00047462"/>
    </source>
</evidence>
<comment type="subcellular location">
    <subcellularLocation>
        <location evidence="2">Endomembrane system</location>
    </subcellularLocation>
</comment>
<feature type="region of interest" description="Disordered" evidence="25">
    <location>
        <begin position="2028"/>
        <end position="2047"/>
    </location>
</feature>
<reference evidence="29" key="2">
    <citation type="submission" date="2011-02" db="EMBL/GenBank/DDBJ databases">
        <authorList>
            <person name="MacLean D."/>
        </authorList>
    </citation>
    <scope>NUCLEOTIDE SEQUENCE</scope>
</reference>
<dbReference type="InterPro" id="IPR019775">
    <property type="entry name" value="WD40_repeat_CS"/>
</dbReference>
<evidence type="ECO:0000256" key="6">
    <source>
        <dbReference type="ARBA" id="ARBA00022527"/>
    </source>
</evidence>
<dbReference type="PANTHER" id="PTHR32215">
    <property type="entry name" value="CILIA- AND FLAGELLA-ASSOCIATED PROTEIN 57"/>
    <property type="match status" value="1"/>
</dbReference>
<dbReference type="Gene3D" id="2.130.10.10">
    <property type="entry name" value="YVTN repeat-like/Quinoprotein amine dehydrogenase"/>
    <property type="match status" value="2"/>
</dbReference>
<dbReference type="Gene3D" id="2.60.120.10">
    <property type="entry name" value="Jelly Rolls"/>
    <property type="match status" value="3"/>
</dbReference>
<dbReference type="InterPro" id="IPR000719">
    <property type="entry name" value="Prot_kinase_dom"/>
</dbReference>
<evidence type="ECO:0000259" key="26">
    <source>
        <dbReference type="PROSITE" id="PS50011"/>
    </source>
</evidence>
<keyword evidence="14" id="KW-0418">Kinase</keyword>
<dbReference type="SMART" id="SM00133">
    <property type="entry name" value="S_TK_X"/>
    <property type="match status" value="1"/>
</dbReference>
<dbReference type="Gene3D" id="3.30.200.20">
    <property type="entry name" value="Phosphorylase Kinase, domain 1"/>
    <property type="match status" value="1"/>
</dbReference>
<feature type="coiled-coil region" evidence="24">
    <location>
        <begin position="4628"/>
        <end position="4662"/>
    </location>
</feature>
<dbReference type="PROSITE" id="PS50042">
    <property type="entry name" value="CNMP_BINDING_3"/>
    <property type="match status" value="3"/>
</dbReference>
<evidence type="ECO:0000256" key="7">
    <source>
        <dbReference type="ARBA" id="ARBA00022535"/>
    </source>
</evidence>
<dbReference type="PRINTS" id="PR00103">
    <property type="entry name" value="CAMPKINASE"/>
</dbReference>
<dbReference type="PANTHER" id="PTHR32215:SF0">
    <property type="entry name" value="CILIA- AND FLAGELLA-ASSOCIATED PROTEIN 57"/>
    <property type="match status" value="1"/>
</dbReference>
<dbReference type="SUPFAM" id="SSF56112">
    <property type="entry name" value="Protein kinase-like (PK-like)"/>
    <property type="match status" value="1"/>
</dbReference>
<proteinExistence type="inferred from homology"/>
<dbReference type="InterPro" id="IPR052993">
    <property type="entry name" value="CFA-57"/>
</dbReference>
<dbReference type="PROSITE" id="PS00888">
    <property type="entry name" value="CNMP_BINDING_1"/>
    <property type="match status" value="1"/>
</dbReference>
<dbReference type="PROSITE" id="PS50294">
    <property type="entry name" value="WD_REPEATS_REGION"/>
    <property type="match status" value="1"/>
</dbReference>
<evidence type="ECO:0000256" key="9">
    <source>
        <dbReference type="ARBA" id="ARBA00022574"/>
    </source>
</evidence>
<evidence type="ECO:0000256" key="17">
    <source>
        <dbReference type="ARBA" id="ARBA00024113"/>
    </source>
</evidence>
<evidence type="ECO:0000256" key="16">
    <source>
        <dbReference type="ARBA" id="ARBA00022992"/>
    </source>
</evidence>
<comment type="catalytic activity">
    <reaction evidence="21">
        <text>L-seryl-[protein] + ATP = O-phospho-L-seryl-[protein] + ADP + H(+)</text>
        <dbReference type="Rhea" id="RHEA:17989"/>
        <dbReference type="Rhea" id="RHEA-COMP:9863"/>
        <dbReference type="Rhea" id="RHEA-COMP:11604"/>
        <dbReference type="ChEBI" id="CHEBI:15378"/>
        <dbReference type="ChEBI" id="CHEBI:29999"/>
        <dbReference type="ChEBI" id="CHEBI:30616"/>
        <dbReference type="ChEBI" id="CHEBI:83421"/>
        <dbReference type="ChEBI" id="CHEBI:456216"/>
        <dbReference type="EC" id="2.7.11.1"/>
    </reaction>
</comment>
<name>F0W1K8_9STRA</name>
<evidence type="ECO:0000256" key="14">
    <source>
        <dbReference type="ARBA" id="ARBA00022777"/>
    </source>
</evidence>
<keyword evidence="12" id="KW-0677">Repeat</keyword>
<dbReference type="InterPro" id="IPR011047">
    <property type="entry name" value="Quinoprotein_ADH-like_sf"/>
</dbReference>
<dbReference type="InterPro" id="IPR001680">
    <property type="entry name" value="WD40_rpt"/>
</dbReference>
<feature type="domain" description="Cyclic nucleotide-binding" evidence="27">
    <location>
        <begin position="343"/>
        <end position="458"/>
    </location>
</feature>
<comment type="catalytic activity">
    <reaction evidence="18">
        <text>L-threonyl-[protein] + ATP = O-phospho-L-threonyl-[protein] + ADP + H(+)</text>
        <dbReference type="Rhea" id="RHEA:46608"/>
        <dbReference type="Rhea" id="RHEA-COMP:11060"/>
        <dbReference type="Rhea" id="RHEA-COMP:11605"/>
        <dbReference type="ChEBI" id="CHEBI:15378"/>
        <dbReference type="ChEBI" id="CHEBI:30013"/>
        <dbReference type="ChEBI" id="CHEBI:30616"/>
        <dbReference type="ChEBI" id="CHEBI:61977"/>
        <dbReference type="ChEBI" id="CHEBI:456216"/>
        <dbReference type="EC" id="2.7.11.12"/>
    </reaction>
</comment>
<dbReference type="PROSITE" id="PS50082">
    <property type="entry name" value="WD_REPEATS_2"/>
    <property type="match status" value="1"/>
</dbReference>
<evidence type="ECO:0000256" key="5">
    <source>
        <dbReference type="ARBA" id="ARBA00012513"/>
    </source>
</evidence>
<dbReference type="GO" id="GO:0004692">
    <property type="term" value="F:cGMP-dependent protein kinase activity"/>
    <property type="evidence" value="ECO:0007669"/>
    <property type="project" value="UniProtKB-EC"/>
</dbReference>
<dbReference type="SMART" id="SM00220">
    <property type="entry name" value="S_TKc"/>
    <property type="match status" value="1"/>
</dbReference>
<sequence length="5127" mass="581948">MHTSFYTERHAPTNKCIIDHQLSSSNVFIAVNASWLVLPRSFVKPGKAALTPSDRALRRIRIKEASVEPGDISLLATARVSKCPDSKAMLFRAAKNHYLLRFLNEREVAEMINVMMFTTVQPGQNIITQGSPGRCFYILESGQCEIFINDERIGWYENGDAFGELALLYNCPRAATIRSVNLCVLWSVDRTMFRKIIATTSAEAQNARYNFLKNVDLFKALNNDQLHLVASALRLHSFQDGEYILRQGEEGDTFYIIIQGEVCCTARGTGADDKEKQLMILQPGSYFGEMALMLNEPRQANCIAISEVKCYAMDRTQFTTLLGPLHALIDRQMRIRVLRSVPLLSSLKEDELDLLAHNLNVIVFEDKDVIIVEGDDADTFYMISDGVVSIQKGDTEIYKLQSGEFFGERSLFSNEPRSATCIAVGRVECLTLNRDAFEQMLGQLEHIMQREMRRQQQMEAFAFIGSKQAHGTSVLSGNKRKCLELNELEKIRIIGTGTFGRVYLVNHPLTNQAFALKCMQKVNVVSSQQERSVLNEKCIVSECDHPFILKLVETFSDKDQLYMLFKLVPGGELWSLLYQNPPKLSPKGPCGAFQISTARFYAATVIEILRYLQEKNIAYRDLKPENLVLDEMGYIKLVDFGFAKRIPYTKDGFIHQRSFTLCGTPEYLAPELVLNKGHGKAVDHWALGCLLYELIIGRTPFHHKSQSKMFEKILQGRDFVSFPPNFDEDAKDLVLGLLEPNPGLRLGSLAGGMQDVIRHPFFAGFDWNSLVNKTMVAPYIPEVKDSLDVHNFDIYPDDGEILSYTGPNDLFDEFEQIAWFGTLGTQLDEEAQKLVRSLRSGFTEGCIPFDQLTPTRWNALQILRATGNELLQCYEYRAATLFFYDPIHGHLIQSTEMLDLKTAKLSSIDIMGIELYIDAIYKSAFCRFRDAIPSDRVIRQINTYDTLYEAIKLSRKGLEVAVNASQSHTNLVPNKSLKHQFAWLVMNGINWIVYMVKKLQSCSRSRFSIVDTVEAHSTEVYSERVLVPFLTYCLLCMDSQLMLSTVHFLKYRMHLYQLILDMYVRLSQKSSTLSQMKNYLVAASACVGRAESGIKRLRKVEEYELPLPSNVESCLKYAESIVRFQIARVQSAEVGFAEASARLGKKIATEKLTKAEMIDIFNWAFTEEILEKALSVDSEKIIVLIDYFCKVNLEYLEIESCKQRHKALVSYLYKLLDPFLKTFMEKVDEDPKIADRKEAERELSLTLPFVSHLSILGHFHTGGMLTELETLLEIISARQSMLLIDPTKDRLARRVQQEIKMYVSLNQFERKLSQLELTHESIKLDDFELILEQIRDVCMAITACIKLETRERCQFKCDDIPPHLKECLIDTVLSLWKRFEVSICTMSKIAPINQTFSLKEVKNYEIGSDLLLAIHQVLLAVDFDDVAFQASITLRLASILHNQEKYTDATDLLRRMIEKIGSERGRIIIHTYQRDKESQVNAQSGPSDSFEGEVGSPLGCTYDSLVSSEYDLYALLFRAELNRNSSLHRSDNSESTTKRCLKAEFRRNGYLLHSYHLQKLCRLCANETLRSAPYQSILDSASKLINDIHLNLESIEKQEEKSRESSRPTLDTGSSKNCERSKSLSENNNLLPPKILCRSATAVIVRYQPNCEANKMEDMQRCGEHLPSYYMLYGNVAKAGTQLSIASKNLPGTGIRLPSRTICSTEVQVSGLEPNEKYNFAFAAFDDKNQILFGGIGKSISVVALNPIPMVILKNDLAKTCAGLYRQIPRNNSDTFETLIKALHASSSRAAEAVYESITTGSVDDEETDPQGRQASIWIRNPFNQRRLNHTLVPQFSAKALKSCVSSILLLCERTRGHISLDLSALNRYPLLLIALEKARKSLLGTECALMCADNVNAKSLLFHSYRFLLPWLDLTKSTKMSPNVFCIKSWIFEAIVAIFESSLLIVDNCGDQEEDLLAMAACTAFEIVKILALNSSSLDTTLKLLGGMRDKKARKNCKEATCFYEILSLIELATSFTFETTTPTSLTPTAAPKQNMTKSLSQSQDPSTIEHFDSIEECTEKCRNSNITFQTVTSKLLSDGTSFKLDRACKLCHIALQREVEIDNQGVPFSTTILARISANMRLQMKTKASMQLRQFINSLGQRGTELTSAQEDGPEDQSEVPESEFHSGSQADDQFLARWSGEYFFLHVIRLYRICIRAHQQKNSEAGNLHRREVNNSWPLRDCFERSLSEAVSKHEYILAEEDQALEDIIETISLCSRCFVYAEAWGCVQVSIEYLWNTIYISWACPEISAWSDNVQKNLVHCINTLIRLIESAGEETAVEITPSLSWISEMITFTLNSLTKHRSWHHMISVGRRYHEALISASLIKGPCGGSFSMAASKFGEKWSSRLVVVQSHYISAQSARKNAREGVISGMDDMIETESDALAGSLHPSILGDTVDLESLRLELKSIQGWSNKVNTSKSECQCAMEDCQRLRKEILFLNRPSHSKMAKILIAYERCLKLCCEKLEKAILARGFCELGDLQWDFQQKQAAAESWQDGIDYIFELINVLDSWPKSLGEIESIDVDSTLMCQIIQVNGNQTDSHAERAWLALHAIVLVGRLVLTQSSANLMLKHSRFGAHLVRLVLPYLCVTHPTRAFLYGSYNIGSSQELWPGHPILSSEESCVSPFSLVLSILSLVSVLLASSGGASKYSQNNTLAVTGYMTTTPLETVALPSITLYESIARIHAQDLLHSVNAKRLRVEALTLAGRFEEALTQWGEIEALTKTSAWAFTSSYTLQSLLTCWAKQSQNVLVNKFRNFSKTHPAVNDNGICKFVAWVESIDLAVLRSQLDAQLNDCVFVSLLFTTLIRLLTAITTVIVGLQNVEIINLTFGVQTAVAVENLVSVLLENIQDHKGHRYCVTSWNGAEFLVVDLKSLQIQLAIAQRKWNAALSFCDDALNREIKRSVEVDGNSDSDHASRLSFEWRVPTWAFYVPHHQRLEIHIMRISILLQDRHYYDVVVGANTLLNTSEMNGACAHLVVQLAFLQMRAYLCLGDLEAANNKIEWIFSQCRVHSFEHSLLYVHTLRASNEVDLLLLNRVAYPTEKALFDLYRNLMKKLTEAEVVVDMLLEEVGWCGLSQTTDRNVNIYLSAIPTFGLIKLDIAHLFLHINPFSELKDYEKILVKIQQGLKSIDETVQDMSSIRIRLLLCQGMIQRRYKSLQFSCGDSTEIISVLREAISCCIQSGNHDRALLRAASIELVAQFVYQWEHDPAHSASFQEVHRYMELVGIIEDQEDLLSKSSEQQDIVIFDKFESIPPLVMDELRHFSMFEHDDPAIETRLEEALDGPKKEVTSTQLTNLLIRSYRRRDTFAGSFAYHDAVTKALHRFLLKNCPVYAENCSRDRNEAQSSSKIPLLSLCWGQTHPHAINSHSLYVMTYGRGKHSDPDATTMTHDEDEKNRERKHLKHLIFTRQQRTLLQDLGQHARALRLEAEASSDHESAAYRNGWIKLLSDLQIVCGKSQEERATSIDRIEQKLKSGNLGTPEEMQFIHNSDITGAEGITSFAVSIDKRLIAIAEKGSLSAQIHIYDASTLKRCKTIALTESSACISVEFSLDRKYIISQSTAPDYNLSLWLWEKLKLVASIKMNASSGWSNGQSVHTARISPSDGMNICVSGNGNIKFFKLIDNQFRPQTATIKRETPKFTSHAWITEERIVASSDTGDLWYFEQNEIRQIISSCFGEGHYANSIVGYSKGFICAGTEGIVYLFDRVDEGREYYRKMKSFRIDASVSSICSIAKSSSEDVLVCCLDNNQLYSLVLSSTDILKEDMTSFDLLSTSNHFAGAFGSDITGLDTCIRKPLIVTCGLDKSLRVWNYIDHTIEVMKIFKEEMYSVAFHPSGLHVIVGFSDKLKMLNVLMDTIRPFRQFAIKACQEVRFSHGGQNFAAVNNNVVHVYATYTGELLTVLRGHSNRVNAITWRKNDRSLLTCGLDGHVLLWNLRTAGKIGSSHSQARCVYLDTTVTCGGDIAYATGNDGYLREIEMSSGSIKAEHLTKLALGPMALANSQQVLYAGSVDPDTAGSIFVFHVPLCNEGTREQASNDRSQLGDASTESVAGNSSPDKDATIPLVKTTARYSEYRCHDRAITRLRLSCDSKYLFSVSQDGVLAVFTTQECSARSTKTDSSNTSRANPTGLTAASTVLFAEEILITKSELEEKQQVMMELKAKVDELTHHNDYQLRSKEISCQESLQDMKHRLSAELAQDKQRCADIKLDQRQMEREYEKKMQEIQRQQQQERQEMEVMYEGKIKVENERLTALQQSCDLQSTNYQQENSQLVQHHSQVLAELTTRYDQQIALEHNVQREAHCKKQDIMRRNDQYHNDLDKDADKEIESMQYRFEVKMNEEREILTRLRSENTIMKKKFTSLQQDIEDQKEEIRAIEEKSKEIMETIKALKKDVVGHQKEIREREETIQDKEKRIFDLKKKNQELEKFKFVLDYKIKELTRQIEPREQEIVELQKQIQEMDLELEQYQKSNSALDLMVGDLRLKMDGMQVELQNQTREMQARKQCTEQIRMDLTKCAKHAHDPKELKFTLIQFNKAYGAFKSPIRMSENGEVVHSSECSRRRDYLEKEVGSLKKKIVNNLSWKESEVFRLQRENALLSVQANELRRELHTTQAKCSEVKKSNSAIDRNSREVESDFDTRVIVSPSKSQNNNETLSMQVGETIRQGPSSEKKSTQAEYREMHEQQKEIMRLRVRLSVLQNTLGGSLQPSTPNISGIPGSKSIINQAFSLRIGPNHFPCAANLLFASYQSTMQKIETAESDHKLEVSRITQRWTPTSNRRTLAIVKHTRALSFFDPTTLKFCRYFMLKQSEALFDDKVVFAFTLSVQVGLSQTDNFRRQYSLGRMLPRYNWGDSRRWYWLTRNQIRAERNSTAVTPDTLDSKGRCNDVKSDFGFSCRNDINTIDSRTNNQAMLTNFMQVMNVLPQVIFCALVSPCCAQLYAFYRSTYATDTLLDRQKCSQEVMTASRKIDNEHALEEFEVSSNRSRNDSVQRFCRWNVPHIVALSCSSLVTTHQSLYIRLLNNIFHRTIKNQLNRLMHDVMSPLCGMYENKVRLINQSNGGMGTLEEMIDIHRLISILPAMILVLGAR</sequence>
<dbReference type="PROSITE" id="PS00107">
    <property type="entry name" value="PROTEIN_KINASE_ATP"/>
    <property type="match status" value="1"/>
</dbReference>
<evidence type="ECO:0000256" key="1">
    <source>
        <dbReference type="ARBA" id="ARBA00001946"/>
    </source>
</evidence>
<evidence type="ECO:0000256" key="3">
    <source>
        <dbReference type="ARBA" id="ARBA00006352"/>
    </source>
</evidence>
<evidence type="ECO:0000256" key="10">
    <source>
        <dbReference type="ARBA" id="ARBA00022679"/>
    </source>
</evidence>
<dbReference type="PROSITE" id="PS00108">
    <property type="entry name" value="PROTEIN_KINASE_ST"/>
    <property type="match status" value="1"/>
</dbReference>
<dbReference type="FunFam" id="2.60.120.10:FF:000068">
    <property type="entry name" value="cGMP-dependent protein kinase"/>
    <property type="match status" value="1"/>
</dbReference>
<dbReference type="InterPro" id="IPR036322">
    <property type="entry name" value="WD40_repeat_dom_sf"/>
</dbReference>
<dbReference type="EC" id="2.7.11.1" evidence="5"/>
<comment type="similarity">
    <text evidence="3">Belongs to the protein kinase superfamily. AGC Ser/Thr protein kinase family. cGMP subfamily.</text>
</comment>
<feature type="coiled-coil region" evidence="24">
    <location>
        <begin position="4184"/>
        <end position="4211"/>
    </location>
</feature>
<feature type="compositionally biased region" description="Polar residues" evidence="25">
    <location>
        <begin position="2033"/>
        <end position="2047"/>
    </location>
</feature>
<keyword evidence="13 23" id="KW-0547">Nucleotide-binding</keyword>
<dbReference type="SUPFAM" id="SSF50998">
    <property type="entry name" value="Quinoprotein alcohol dehydrogenase-like"/>
    <property type="match status" value="1"/>
</dbReference>
<dbReference type="GO" id="GO:0046872">
    <property type="term" value="F:metal ion binding"/>
    <property type="evidence" value="ECO:0007669"/>
    <property type="project" value="UniProtKB-KW"/>
</dbReference>
<feature type="region of interest" description="Disordered" evidence="25">
    <location>
        <begin position="4687"/>
        <end position="4719"/>
    </location>
</feature>
<dbReference type="CDD" id="cd00038">
    <property type="entry name" value="CAP_ED"/>
    <property type="match status" value="3"/>
</dbReference>
<feature type="compositionally biased region" description="Basic and acidic residues" evidence="25">
    <location>
        <begin position="4709"/>
        <end position="4719"/>
    </location>
</feature>
<evidence type="ECO:0000256" key="12">
    <source>
        <dbReference type="ARBA" id="ARBA00022737"/>
    </source>
</evidence>
<dbReference type="PROSITE" id="PS00889">
    <property type="entry name" value="CNMP_BINDING_2"/>
    <property type="match status" value="1"/>
</dbReference>
<dbReference type="GO" id="GO:0005524">
    <property type="term" value="F:ATP binding"/>
    <property type="evidence" value="ECO:0007669"/>
    <property type="project" value="UniProtKB-UniRule"/>
</dbReference>
<dbReference type="InterPro" id="IPR015943">
    <property type="entry name" value="WD40/YVTN_repeat-like_dom_sf"/>
</dbReference>
<evidence type="ECO:0000256" key="21">
    <source>
        <dbReference type="ARBA" id="ARBA00048679"/>
    </source>
</evidence>
<dbReference type="EC" id="2.7.11.12" evidence="4"/>
<dbReference type="InterPro" id="IPR014710">
    <property type="entry name" value="RmlC-like_jellyroll"/>
</dbReference>
<feature type="compositionally biased region" description="Polar residues" evidence="25">
    <location>
        <begin position="4079"/>
        <end position="4097"/>
    </location>
</feature>
<feature type="domain" description="AGC-kinase C-terminal" evidence="28">
    <location>
        <begin position="763"/>
        <end position="829"/>
    </location>
</feature>
<feature type="domain" description="Cyclic nucleotide-binding" evidence="27">
    <location>
        <begin position="217"/>
        <end position="324"/>
    </location>
</feature>
<dbReference type="EMBL" id="FR824052">
    <property type="protein sequence ID" value="CCA14937.1"/>
    <property type="molecule type" value="Genomic_DNA"/>
</dbReference>
<dbReference type="Pfam" id="PF00027">
    <property type="entry name" value="cNMP_binding"/>
    <property type="match status" value="3"/>
</dbReference>
<dbReference type="InterPro" id="IPR011009">
    <property type="entry name" value="Kinase-like_dom_sf"/>
</dbReference>
<reference evidence="29" key="1">
    <citation type="journal article" date="2011" name="PLoS Biol.">
        <title>Gene gain and loss during evolution of obligate parasitism in the white rust pathogen of Arabidopsis thaliana.</title>
        <authorList>
            <person name="Kemen E."/>
            <person name="Gardiner A."/>
            <person name="Schultz-Larsen T."/>
            <person name="Kemen A.C."/>
            <person name="Balmuth A.L."/>
            <person name="Robert-Seilaniantz A."/>
            <person name="Bailey K."/>
            <person name="Holub E."/>
            <person name="Studholme D.J."/>
            <person name="Maclean D."/>
            <person name="Jones J.D."/>
        </authorList>
    </citation>
    <scope>NUCLEOTIDE SEQUENCE</scope>
</reference>
<dbReference type="InterPro" id="IPR017441">
    <property type="entry name" value="Protein_kinase_ATP_BS"/>
</dbReference>
<evidence type="ECO:0000256" key="18">
    <source>
        <dbReference type="ARBA" id="ARBA00047298"/>
    </source>
</evidence>
<keyword evidence="7" id="KW-0140">cGMP</keyword>
<evidence type="ECO:0000256" key="15">
    <source>
        <dbReference type="ARBA" id="ARBA00022840"/>
    </source>
</evidence>
<feature type="binding site" evidence="23">
    <location>
        <position position="517"/>
    </location>
    <ligand>
        <name>ATP</name>
        <dbReference type="ChEBI" id="CHEBI:30616"/>
    </ligand>
</feature>
<dbReference type="SMART" id="SM00100">
    <property type="entry name" value="cNMP"/>
    <property type="match status" value="3"/>
</dbReference>
<comment type="catalytic activity">
    <reaction evidence="19">
        <text>L-seryl-[protein] + ATP = O-phospho-L-seryl-[protein] + ADP + H(+)</text>
        <dbReference type="Rhea" id="RHEA:17989"/>
        <dbReference type="Rhea" id="RHEA-COMP:9863"/>
        <dbReference type="Rhea" id="RHEA-COMP:11604"/>
        <dbReference type="ChEBI" id="CHEBI:15378"/>
        <dbReference type="ChEBI" id="CHEBI:29999"/>
        <dbReference type="ChEBI" id="CHEBI:30616"/>
        <dbReference type="ChEBI" id="CHEBI:83421"/>
        <dbReference type="ChEBI" id="CHEBI:456216"/>
        <dbReference type="EC" id="2.7.11.12"/>
    </reaction>
</comment>
<evidence type="ECO:0000256" key="25">
    <source>
        <dbReference type="SAM" id="MobiDB-lite"/>
    </source>
</evidence>
<evidence type="ECO:0000256" key="11">
    <source>
        <dbReference type="ARBA" id="ARBA00022723"/>
    </source>
</evidence>
<feature type="region of interest" description="Disordered" evidence="25">
    <location>
        <begin position="2146"/>
        <end position="2171"/>
    </location>
</feature>
<comment type="catalytic activity">
    <reaction evidence="20">
        <text>L-threonyl-[protein] + ATP = O-phospho-L-threonyl-[protein] + ADP + H(+)</text>
        <dbReference type="Rhea" id="RHEA:46608"/>
        <dbReference type="Rhea" id="RHEA-COMP:11060"/>
        <dbReference type="Rhea" id="RHEA-COMP:11605"/>
        <dbReference type="ChEBI" id="CHEBI:15378"/>
        <dbReference type="ChEBI" id="CHEBI:30013"/>
        <dbReference type="ChEBI" id="CHEBI:30616"/>
        <dbReference type="ChEBI" id="CHEBI:61977"/>
        <dbReference type="ChEBI" id="CHEBI:456216"/>
        <dbReference type="EC" id="2.7.11.1"/>
    </reaction>
</comment>
<organism evidence="29">
    <name type="scientific">Albugo laibachii Nc14</name>
    <dbReference type="NCBI Taxonomy" id="890382"/>
    <lineage>
        <taxon>Eukaryota</taxon>
        <taxon>Sar</taxon>
        <taxon>Stramenopiles</taxon>
        <taxon>Oomycota</taxon>
        <taxon>Peronosporomycetes</taxon>
        <taxon>Albuginales</taxon>
        <taxon>Albuginaceae</taxon>
        <taxon>Albugo</taxon>
    </lineage>
</organism>
<dbReference type="Gene3D" id="1.10.510.10">
    <property type="entry name" value="Transferase(Phosphotransferase) domain 1"/>
    <property type="match status" value="1"/>
</dbReference>
<evidence type="ECO:0000256" key="24">
    <source>
        <dbReference type="SAM" id="Coils"/>
    </source>
</evidence>
<evidence type="ECO:0000256" key="13">
    <source>
        <dbReference type="ARBA" id="ARBA00022741"/>
    </source>
</evidence>
<feature type="domain" description="Protein kinase" evidence="26">
    <location>
        <begin position="488"/>
        <end position="762"/>
    </location>
</feature>
<dbReference type="PROSITE" id="PS51285">
    <property type="entry name" value="AGC_KINASE_CTER"/>
    <property type="match status" value="1"/>
</dbReference>
<evidence type="ECO:0000256" key="4">
    <source>
        <dbReference type="ARBA" id="ARBA00012428"/>
    </source>
</evidence>
<dbReference type="GO" id="GO:0030553">
    <property type="term" value="F:cGMP binding"/>
    <property type="evidence" value="ECO:0007669"/>
    <property type="project" value="UniProtKB-KW"/>
</dbReference>
<feature type="compositionally biased region" description="Acidic residues" evidence="25">
    <location>
        <begin position="2154"/>
        <end position="2164"/>
    </location>
</feature>
<keyword evidence="24" id="KW-0175">Coiled coil</keyword>
<dbReference type="SMART" id="SM00320">
    <property type="entry name" value="WD40"/>
    <property type="match status" value="5"/>
</dbReference>
<dbReference type="SUPFAM" id="SSF51206">
    <property type="entry name" value="cAMP-binding domain-like"/>
    <property type="match status" value="3"/>
</dbReference>
<evidence type="ECO:0000256" key="2">
    <source>
        <dbReference type="ARBA" id="ARBA00004308"/>
    </source>
</evidence>
<dbReference type="InterPro" id="IPR000961">
    <property type="entry name" value="AGC-kinase_C"/>
</dbReference>
<protein>
    <recommendedName>
        <fullName evidence="17">cGMP-dependent protein kinase</fullName>
        <ecNumber evidence="5">2.7.11.1</ecNumber>
        <ecNumber evidence="4">2.7.11.12</ecNumber>
    </recommendedName>
</protein>
<dbReference type="PROSITE" id="PS50011">
    <property type="entry name" value="PROTEIN_KINASE_DOM"/>
    <property type="match status" value="1"/>
</dbReference>
<keyword evidence="8" id="KW-0597">Phosphoprotein</keyword>
<comment type="cofactor">
    <cofactor evidence="1">
        <name>Mg(2+)</name>
        <dbReference type="ChEBI" id="CHEBI:18420"/>
    </cofactor>
</comment>
<keyword evidence="9 22" id="KW-0853">WD repeat</keyword>
<evidence type="ECO:0000259" key="27">
    <source>
        <dbReference type="PROSITE" id="PS50042"/>
    </source>
</evidence>
<feature type="compositionally biased region" description="Polar residues" evidence="25">
    <location>
        <begin position="4687"/>
        <end position="4699"/>
    </location>
</feature>
<dbReference type="SUPFAM" id="SSF50978">
    <property type="entry name" value="WD40 repeat-like"/>
    <property type="match status" value="1"/>
</dbReference>
<evidence type="ECO:0000313" key="29">
    <source>
        <dbReference type="EMBL" id="CCA14937.1"/>
    </source>
</evidence>
<gene>
    <name evidence="29" type="primary">AlNc14C7G970</name>
    <name evidence="29" type="ORF">ALNC14_010800</name>
</gene>
<keyword evidence="11" id="KW-0479">Metal-binding</keyword>
<evidence type="ECO:0000256" key="20">
    <source>
        <dbReference type="ARBA" id="ARBA00047899"/>
    </source>
</evidence>
<evidence type="ECO:0000256" key="8">
    <source>
        <dbReference type="ARBA" id="ARBA00022553"/>
    </source>
</evidence>
<feature type="region of interest" description="Disordered" evidence="25">
    <location>
        <begin position="4075"/>
        <end position="4103"/>
    </location>
</feature>
<feature type="domain" description="Cyclic nucleotide-binding" evidence="27">
    <location>
        <begin position="99"/>
        <end position="214"/>
    </location>
</feature>
<dbReference type="FunFam" id="1.10.510.10:FF:000024">
    <property type="entry name" value="Probable serine/threonine-protein kinase cot-1"/>
    <property type="match status" value="1"/>
</dbReference>
<dbReference type="HOGENOM" id="CLU_000072_0_0_1"/>
<evidence type="ECO:0000256" key="22">
    <source>
        <dbReference type="PROSITE-ProRule" id="PRU00221"/>
    </source>
</evidence>
<keyword evidence="15 23" id="KW-0067">ATP-binding</keyword>
<dbReference type="Pfam" id="PF00069">
    <property type="entry name" value="Pkinase"/>
    <property type="match status" value="1"/>
</dbReference>
<keyword evidence="10" id="KW-0808">Transferase</keyword>
<dbReference type="PROSITE" id="PS00678">
    <property type="entry name" value="WD_REPEATS_1"/>
    <property type="match status" value="1"/>
</dbReference>